<dbReference type="STRING" id="714313.LSA_01980"/>
<evidence type="ECO:0000256" key="12">
    <source>
        <dbReference type="ARBA" id="ARBA00039316"/>
    </source>
</evidence>
<dbReference type="HOGENOM" id="CLU_001370_2_1_9"/>
<gene>
    <name evidence="15" type="ordered locus">LSA_01980</name>
</gene>
<evidence type="ECO:0000256" key="5">
    <source>
        <dbReference type="ARBA" id="ARBA00022763"/>
    </source>
</evidence>
<proteinExistence type="inferred from homology"/>
<keyword evidence="3" id="KW-0677">Repeat</keyword>
<keyword evidence="2" id="KW-0963">Cytoplasm</keyword>
<evidence type="ECO:0000259" key="14">
    <source>
        <dbReference type="PROSITE" id="PS50893"/>
    </source>
</evidence>
<dbReference type="KEGG" id="lsn:LSA_01980"/>
<dbReference type="PROSITE" id="PS50893">
    <property type="entry name" value="ABC_TRANSPORTER_2"/>
    <property type="match status" value="2"/>
</dbReference>
<evidence type="ECO:0000256" key="2">
    <source>
        <dbReference type="ARBA" id="ARBA00022490"/>
    </source>
</evidence>
<dbReference type="Proteomes" id="UP000001285">
    <property type="component" value="Chromosome"/>
</dbReference>
<dbReference type="PANTHER" id="PTHR43152">
    <property type="entry name" value="UVRABC SYSTEM PROTEIN A"/>
    <property type="match status" value="1"/>
</dbReference>
<dbReference type="GO" id="GO:0005524">
    <property type="term" value="F:ATP binding"/>
    <property type="evidence" value="ECO:0007669"/>
    <property type="project" value="UniProtKB-KW"/>
</dbReference>
<dbReference type="EMBL" id="CP002461">
    <property type="protein sequence ID" value="AEN98666.1"/>
    <property type="molecule type" value="Genomic_DNA"/>
</dbReference>
<reference evidence="15 16" key="1">
    <citation type="journal article" date="2011" name="Microb. Cell Fact.">
        <title>Genomic analysis reveals Lactobacillus sanfranciscensis as stable element in traditional sourdoughs.</title>
        <authorList>
            <person name="Vogel R.F."/>
            <person name="Pavlovic M."/>
            <person name="Ehrmann M.A."/>
            <person name="Wiezer A."/>
            <person name="Liesegang H."/>
            <person name="Offschanka S."/>
            <person name="Voget S."/>
            <person name="Angelov A."/>
            <person name="Bocker G."/>
            <person name="Liebl W."/>
        </authorList>
    </citation>
    <scope>NUCLEOTIDE SEQUENCE [LARGE SCALE GENOMIC DNA]</scope>
    <source>
        <strain evidence="15 16">TMW 1.1304</strain>
    </source>
</reference>
<keyword evidence="4" id="KW-0547">Nucleotide-binding</keyword>
<dbReference type="Gene3D" id="1.10.8.280">
    <property type="entry name" value="ABC transporter ATPase domain-like"/>
    <property type="match status" value="1"/>
</dbReference>
<evidence type="ECO:0000256" key="13">
    <source>
        <dbReference type="ARBA" id="ARBA00042156"/>
    </source>
</evidence>
<dbReference type="GO" id="GO:0006281">
    <property type="term" value="P:DNA repair"/>
    <property type="evidence" value="ECO:0007669"/>
    <property type="project" value="UniProtKB-KW"/>
</dbReference>
<dbReference type="GO" id="GO:0005737">
    <property type="term" value="C:cytoplasm"/>
    <property type="evidence" value="ECO:0007669"/>
    <property type="project" value="UniProtKB-SubCell"/>
</dbReference>
<dbReference type="SUPFAM" id="SSF52540">
    <property type="entry name" value="P-loop containing nucleoside triphosphate hydrolases"/>
    <property type="match status" value="2"/>
</dbReference>
<keyword evidence="8" id="KW-0267">Excision nuclease</keyword>
<evidence type="ECO:0000256" key="3">
    <source>
        <dbReference type="ARBA" id="ARBA00022737"/>
    </source>
</evidence>
<evidence type="ECO:0000256" key="1">
    <source>
        <dbReference type="ARBA" id="ARBA00004496"/>
    </source>
</evidence>
<dbReference type="PANTHER" id="PTHR43152:SF3">
    <property type="entry name" value="UVRABC SYSTEM PROTEIN A"/>
    <property type="match status" value="1"/>
</dbReference>
<keyword evidence="10" id="KW-0234">DNA repair</keyword>
<keyword evidence="9" id="KW-0238">DNA-binding</keyword>
<feature type="domain" description="ABC transporter" evidence="14">
    <location>
        <begin position="13"/>
        <end position="456"/>
    </location>
</feature>
<feature type="domain" description="ABC transporter" evidence="14">
    <location>
        <begin position="464"/>
        <end position="755"/>
    </location>
</feature>
<dbReference type="eggNOG" id="COG0178">
    <property type="taxonomic scope" value="Bacteria"/>
</dbReference>
<dbReference type="AlphaFoldDB" id="G2KV68"/>
<accession>G2KV68</accession>
<name>G2KV68_FRUST</name>
<keyword evidence="7" id="KW-0067">ATP-binding</keyword>
<sequence length="768" mass="84973">MISIKRVIDCEDIMVENYYRNQIEVLDAHQNNLKHVNIDLQKHEITVFLGESGSGKSSLVFDTVAAMSRRELNETFPSFSQQYLPKYGQPNVGDIRNLPVAIAIEQKQLTGNARSTLATYTGMYSLIRLLFSRVGDKFVGYSEVFSFNLPQGMCPHCEGLGYVDDIDESKLIDPEKSLNDGALTFVSFKPNSWRWRRYGDSGLFDNDKKIKDYTPEEYELLMHAPKLPFSNSPQAFKSKDYEGLVPRIMRSIIHSSEGKHHKAAIDAVVTRHDCPICHGTRLNKRALSVRINDVNIAEATQMNLVQFLEFLDGITDPLGAEIVRSLQVKVQPLVDIGLGYLTLDRITSTLSGGEVQRIKIAKHLTNALSDILYVFDEPSVGLHPNDIELIKKALVGLKEKGNTVFVVDHNPAIFSIADHVVEVGPESGANGGKITFQGTFPELKNSDTLTGKWLRKKHSFGKVIAPKHFVDMEHVSLHNLNDVSVKVPMGIMTVLSGVAGSGKSSLSQALKDKLNGNYVDLTQKTAGISIRSTPVTYLDILNPIRRLFAKANDVSTQLFSYNGKGACPRCKGKGVTITDMAFMDPVKQVCEVCGGKRYSKEALSYKYHGKDIAEVLAMSVAQAQEFFIGDRDIEAPLARMRQVGLDYLGLDQALTTVSGGELQRLRLAQTLGEKGQTYFLDEPTAGLHMKDTDKLVKLFRKMVKQGDSLIIVEHNLDVISQADWLIDIGPGAGIYGGNVLYSGTPAGSVNDEESFTGRALKTYMAENR</sequence>
<evidence type="ECO:0000256" key="6">
    <source>
        <dbReference type="ARBA" id="ARBA00022769"/>
    </source>
</evidence>
<comment type="similarity">
    <text evidence="11">Belongs to the ABC transporter superfamily. UvrA family.</text>
</comment>
<dbReference type="GO" id="GO:0016887">
    <property type="term" value="F:ATP hydrolysis activity"/>
    <property type="evidence" value="ECO:0007669"/>
    <property type="project" value="InterPro"/>
</dbReference>
<dbReference type="PROSITE" id="PS00211">
    <property type="entry name" value="ABC_TRANSPORTER_1"/>
    <property type="match status" value="1"/>
</dbReference>
<evidence type="ECO:0000256" key="4">
    <source>
        <dbReference type="ARBA" id="ARBA00022741"/>
    </source>
</evidence>
<dbReference type="Pfam" id="PF00005">
    <property type="entry name" value="ABC_tran"/>
    <property type="match status" value="1"/>
</dbReference>
<dbReference type="InterPro" id="IPR027417">
    <property type="entry name" value="P-loop_NTPase"/>
</dbReference>
<evidence type="ECO:0000256" key="7">
    <source>
        <dbReference type="ARBA" id="ARBA00022840"/>
    </source>
</evidence>
<keyword evidence="5" id="KW-0227">DNA damage</keyword>
<evidence type="ECO:0000313" key="15">
    <source>
        <dbReference type="EMBL" id="AEN98666.1"/>
    </source>
</evidence>
<evidence type="ECO:0000256" key="10">
    <source>
        <dbReference type="ARBA" id="ARBA00023204"/>
    </source>
</evidence>
<organism evidence="15 16">
    <name type="scientific">Fructilactobacillus sanfranciscensis (strain TMW 1.1304)</name>
    <name type="common">Lactobacillus sanfranciscensis</name>
    <dbReference type="NCBI Taxonomy" id="714313"/>
    <lineage>
        <taxon>Bacteria</taxon>
        <taxon>Bacillati</taxon>
        <taxon>Bacillota</taxon>
        <taxon>Bacilli</taxon>
        <taxon>Lactobacillales</taxon>
        <taxon>Lactobacillaceae</taxon>
        <taxon>Fructilactobacillus</taxon>
    </lineage>
</organism>
<dbReference type="InterPro" id="IPR017871">
    <property type="entry name" value="ABC_transporter-like_CS"/>
</dbReference>
<evidence type="ECO:0000256" key="9">
    <source>
        <dbReference type="ARBA" id="ARBA00023125"/>
    </source>
</evidence>
<keyword evidence="16" id="KW-1185">Reference proteome</keyword>
<protein>
    <recommendedName>
        <fullName evidence="12">UvrABC system protein A</fullName>
    </recommendedName>
    <alternativeName>
        <fullName evidence="13">Excinuclease ABC subunit A</fullName>
    </alternativeName>
</protein>
<evidence type="ECO:0000313" key="16">
    <source>
        <dbReference type="Proteomes" id="UP000001285"/>
    </source>
</evidence>
<dbReference type="InterPro" id="IPR003439">
    <property type="entry name" value="ABC_transporter-like_ATP-bd"/>
</dbReference>
<comment type="subcellular location">
    <subcellularLocation>
        <location evidence="1">Cytoplasm</location>
    </subcellularLocation>
</comment>
<dbReference type="Gene3D" id="3.40.50.300">
    <property type="entry name" value="P-loop containing nucleotide triphosphate hydrolases"/>
    <property type="match status" value="2"/>
</dbReference>
<dbReference type="GO" id="GO:0003677">
    <property type="term" value="F:DNA binding"/>
    <property type="evidence" value="ECO:0007669"/>
    <property type="project" value="UniProtKB-KW"/>
</dbReference>
<dbReference type="Gene3D" id="1.20.1580.10">
    <property type="entry name" value="ABC transporter ATPase like domain"/>
    <property type="match status" value="2"/>
</dbReference>
<evidence type="ECO:0000256" key="8">
    <source>
        <dbReference type="ARBA" id="ARBA00022881"/>
    </source>
</evidence>
<dbReference type="GO" id="GO:0004518">
    <property type="term" value="F:nuclease activity"/>
    <property type="evidence" value="ECO:0007669"/>
    <property type="project" value="UniProtKB-KW"/>
</dbReference>
<evidence type="ECO:0000256" key="11">
    <source>
        <dbReference type="ARBA" id="ARBA00038000"/>
    </source>
</evidence>
<keyword evidence="6" id="KW-0228">DNA excision</keyword>